<keyword evidence="7" id="KW-1185">Reference proteome</keyword>
<dbReference type="InterPro" id="IPR002893">
    <property type="entry name" value="Znf_MYND"/>
</dbReference>
<dbReference type="OrthoDB" id="3070149at2759"/>
<evidence type="ECO:0000256" key="4">
    <source>
        <dbReference type="PROSITE-ProRule" id="PRU00134"/>
    </source>
</evidence>
<protein>
    <recommendedName>
        <fullName evidence="5">MYND-type domain-containing protein</fullName>
    </recommendedName>
</protein>
<evidence type="ECO:0000259" key="5">
    <source>
        <dbReference type="PROSITE" id="PS50865"/>
    </source>
</evidence>
<organism evidence="6 7">
    <name type="scientific">Botryobasidium botryosum (strain FD-172 SS1)</name>
    <dbReference type="NCBI Taxonomy" id="930990"/>
    <lineage>
        <taxon>Eukaryota</taxon>
        <taxon>Fungi</taxon>
        <taxon>Dikarya</taxon>
        <taxon>Basidiomycota</taxon>
        <taxon>Agaricomycotina</taxon>
        <taxon>Agaricomycetes</taxon>
        <taxon>Cantharellales</taxon>
        <taxon>Botryobasidiaceae</taxon>
        <taxon>Botryobasidium</taxon>
    </lineage>
</organism>
<feature type="domain" description="MYND-type" evidence="5">
    <location>
        <begin position="20"/>
        <end position="61"/>
    </location>
</feature>
<keyword evidence="3" id="KW-0862">Zinc</keyword>
<dbReference type="EMBL" id="KL198091">
    <property type="protein sequence ID" value="KDQ08408.1"/>
    <property type="molecule type" value="Genomic_DNA"/>
</dbReference>
<accession>A0A067LYD9</accession>
<reference evidence="7" key="1">
    <citation type="journal article" date="2014" name="Proc. Natl. Acad. Sci. U.S.A.">
        <title>Extensive sampling of basidiomycete genomes demonstrates inadequacy of the white-rot/brown-rot paradigm for wood decay fungi.</title>
        <authorList>
            <person name="Riley R."/>
            <person name="Salamov A.A."/>
            <person name="Brown D.W."/>
            <person name="Nagy L.G."/>
            <person name="Floudas D."/>
            <person name="Held B.W."/>
            <person name="Levasseur A."/>
            <person name="Lombard V."/>
            <person name="Morin E."/>
            <person name="Otillar R."/>
            <person name="Lindquist E.A."/>
            <person name="Sun H."/>
            <person name="LaButti K.M."/>
            <person name="Schmutz J."/>
            <person name="Jabbour D."/>
            <person name="Luo H."/>
            <person name="Baker S.E."/>
            <person name="Pisabarro A.G."/>
            <person name="Walton J.D."/>
            <person name="Blanchette R.A."/>
            <person name="Henrissat B."/>
            <person name="Martin F."/>
            <person name="Cullen D."/>
            <person name="Hibbett D.S."/>
            <person name="Grigoriev I.V."/>
        </authorList>
    </citation>
    <scope>NUCLEOTIDE SEQUENCE [LARGE SCALE GENOMIC DNA]</scope>
    <source>
        <strain evidence="7">FD-172 SS1</strain>
    </source>
</reference>
<evidence type="ECO:0000256" key="3">
    <source>
        <dbReference type="ARBA" id="ARBA00022833"/>
    </source>
</evidence>
<dbReference type="SUPFAM" id="SSF144232">
    <property type="entry name" value="HIT/MYND zinc finger-like"/>
    <property type="match status" value="1"/>
</dbReference>
<evidence type="ECO:0000313" key="7">
    <source>
        <dbReference type="Proteomes" id="UP000027195"/>
    </source>
</evidence>
<evidence type="ECO:0000313" key="6">
    <source>
        <dbReference type="EMBL" id="KDQ08408.1"/>
    </source>
</evidence>
<evidence type="ECO:0000256" key="1">
    <source>
        <dbReference type="ARBA" id="ARBA00022723"/>
    </source>
</evidence>
<name>A0A067LYD9_BOTB1</name>
<dbReference type="GO" id="GO:0008270">
    <property type="term" value="F:zinc ion binding"/>
    <property type="evidence" value="ECO:0007669"/>
    <property type="project" value="UniProtKB-KW"/>
</dbReference>
<dbReference type="Pfam" id="PF01753">
    <property type="entry name" value="zf-MYND"/>
    <property type="match status" value="1"/>
</dbReference>
<dbReference type="AlphaFoldDB" id="A0A067LYD9"/>
<dbReference type="InParanoid" id="A0A067LYD9"/>
<dbReference type="PROSITE" id="PS50865">
    <property type="entry name" value="ZF_MYND_2"/>
    <property type="match status" value="1"/>
</dbReference>
<proteinExistence type="predicted"/>
<keyword evidence="1" id="KW-0479">Metal-binding</keyword>
<dbReference type="HOGENOM" id="CLU_1077660_0_0_1"/>
<dbReference type="Proteomes" id="UP000027195">
    <property type="component" value="Unassembled WGS sequence"/>
</dbReference>
<keyword evidence="2 4" id="KW-0863">Zinc-finger</keyword>
<dbReference type="PROSITE" id="PS01360">
    <property type="entry name" value="ZF_MYND_1"/>
    <property type="match status" value="1"/>
</dbReference>
<dbReference type="Gene3D" id="6.10.140.2220">
    <property type="match status" value="1"/>
</dbReference>
<dbReference type="STRING" id="930990.A0A067LYD9"/>
<evidence type="ECO:0000256" key="2">
    <source>
        <dbReference type="ARBA" id="ARBA00022771"/>
    </source>
</evidence>
<gene>
    <name evidence="6" type="ORF">BOTBODRAFT_148735</name>
</gene>
<sequence>MSSVPLVTPQERLKEMQRPCANCDVNMKKREVLRCARCKQAQYCSRSCQKAHWKTVHRIACDPPEDGSTPHRDPAVRLAEHLVSNDELMLVLKKYAAVLLNLYNEPENCTKFAVHVICAARPIEGEALDGRQKVMFSHKEIVRVPIDETERRQPSVKKCLSASMADLARVGDTALPVVFYFTNEEGGPAVIVAARGIPLKLIEDARETVHSVRSKAPRTLPESWTCEFITLMLSMELRTKIEGDTENELKLRRYLPKD</sequence>